<keyword evidence="3 6" id="KW-0862">Zinc</keyword>
<gene>
    <name evidence="6 8" type="primary">msrB</name>
    <name evidence="8" type="ORF">DIT68_04445</name>
</gene>
<dbReference type="PROSITE" id="PS51790">
    <property type="entry name" value="MSRB"/>
    <property type="match status" value="1"/>
</dbReference>
<dbReference type="GO" id="GO:0030091">
    <property type="term" value="P:protein repair"/>
    <property type="evidence" value="ECO:0007669"/>
    <property type="project" value="InterPro"/>
</dbReference>
<sequence length="161" mass="17894">MSCTNDKAITAPSKTASASFEMGSTSVFEDTIKKVVKTEAEWKSQLTDEQYYVSRQAGTERAFTGKYWDNKKEGTYNCVGCNLPLFSSSTKFKSGTGWPSFYEPLNEKNVSEVIDKSNGWNRIEVVCARCDGHLGHVFEDGPKPTGLRYCLNSAALDFKAK</sequence>
<reference evidence="8 9" key="1">
    <citation type="submission" date="2018-05" db="EMBL/GenBank/DDBJ databases">
        <title>Brumimicrobium oceani sp. nov., isolated from coastal sediment.</title>
        <authorList>
            <person name="Kou Y."/>
        </authorList>
    </citation>
    <scope>NUCLEOTIDE SEQUENCE [LARGE SCALE GENOMIC DNA]</scope>
    <source>
        <strain evidence="8 9">C305</strain>
    </source>
</reference>
<evidence type="ECO:0000256" key="6">
    <source>
        <dbReference type="HAMAP-Rule" id="MF_01400"/>
    </source>
</evidence>
<dbReference type="InterPro" id="IPR002579">
    <property type="entry name" value="Met_Sox_Rdtase_MsrB_dom"/>
</dbReference>
<dbReference type="FunFam" id="2.170.150.20:FF:000001">
    <property type="entry name" value="Peptide methionine sulfoxide reductase MsrB"/>
    <property type="match status" value="1"/>
</dbReference>
<comment type="similarity">
    <text evidence="1 6">Belongs to the MsrB Met sulfoxide reductase family.</text>
</comment>
<protein>
    <recommendedName>
        <fullName evidence="6">Peptide methionine sulfoxide reductase MsrB</fullName>
        <ecNumber evidence="6">1.8.4.12</ecNumber>
    </recommendedName>
    <alternativeName>
        <fullName evidence="6">Peptide-methionine (R)-S-oxide reductase</fullName>
    </alternativeName>
</protein>
<keyword evidence="4 6" id="KW-0560">Oxidoreductase</keyword>
<dbReference type="InterPro" id="IPR028427">
    <property type="entry name" value="Met_Sox_Rdtase_MsrB"/>
</dbReference>
<dbReference type="GO" id="GO:0006979">
    <property type="term" value="P:response to oxidative stress"/>
    <property type="evidence" value="ECO:0007669"/>
    <property type="project" value="InterPro"/>
</dbReference>
<proteinExistence type="inferred from homology"/>
<evidence type="ECO:0000313" key="8">
    <source>
        <dbReference type="EMBL" id="PWH86676.1"/>
    </source>
</evidence>
<dbReference type="InterPro" id="IPR011057">
    <property type="entry name" value="Mss4-like_sf"/>
</dbReference>
<name>A0A2U2XFV5_9FLAO</name>
<evidence type="ECO:0000256" key="3">
    <source>
        <dbReference type="ARBA" id="ARBA00022833"/>
    </source>
</evidence>
<dbReference type="EC" id="1.8.4.12" evidence="6"/>
<feature type="binding site" evidence="6">
    <location>
        <position position="127"/>
    </location>
    <ligand>
        <name>Zn(2+)</name>
        <dbReference type="ChEBI" id="CHEBI:29105"/>
    </ligand>
</feature>
<dbReference type="PANTHER" id="PTHR10173">
    <property type="entry name" value="METHIONINE SULFOXIDE REDUCTASE"/>
    <property type="match status" value="1"/>
</dbReference>
<evidence type="ECO:0000259" key="7">
    <source>
        <dbReference type="PROSITE" id="PS51790"/>
    </source>
</evidence>
<feature type="binding site" evidence="6">
    <location>
        <position position="81"/>
    </location>
    <ligand>
        <name>Zn(2+)</name>
        <dbReference type="ChEBI" id="CHEBI:29105"/>
    </ligand>
</feature>
<feature type="binding site" evidence="6">
    <location>
        <position position="130"/>
    </location>
    <ligand>
        <name>Zn(2+)</name>
        <dbReference type="ChEBI" id="CHEBI:29105"/>
    </ligand>
</feature>
<feature type="active site" description="Nucleophile" evidence="6">
    <location>
        <position position="150"/>
    </location>
</feature>
<dbReference type="Proteomes" id="UP000245370">
    <property type="component" value="Unassembled WGS sequence"/>
</dbReference>
<evidence type="ECO:0000256" key="2">
    <source>
        <dbReference type="ARBA" id="ARBA00022723"/>
    </source>
</evidence>
<dbReference type="GO" id="GO:0033743">
    <property type="term" value="F:peptide-methionine (R)-S-oxide reductase activity"/>
    <property type="evidence" value="ECO:0007669"/>
    <property type="project" value="UniProtKB-UniRule"/>
</dbReference>
<comment type="cofactor">
    <cofactor evidence="6">
        <name>Zn(2+)</name>
        <dbReference type="ChEBI" id="CHEBI:29105"/>
    </cofactor>
    <text evidence="6">Binds 1 zinc ion per subunit. The zinc ion is important for the structural integrity of the protein.</text>
</comment>
<keyword evidence="9" id="KW-1185">Reference proteome</keyword>
<dbReference type="AlphaFoldDB" id="A0A2U2XFV5"/>
<dbReference type="OrthoDB" id="4174719at2"/>
<dbReference type="HAMAP" id="MF_01400">
    <property type="entry name" value="MsrB"/>
    <property type="match status" value="1"/>
</dbReference>
<feature type="binding site" evidence="6">
    <location>
        <position position="78"/>
    </location>
    <ligand>
        <name>Zn(2+)</name>
        <dbReference type="ChEBI" id="CHEBI:29105"/>
    </ligand>
</feature>
<dbReference type="Gene3D" id="2.170.150.20">
    <property type="entry name" value="Peptide methionine sulfoxide reductase"/>
    <property type="match status" value="1"/>
</dbReference>
<dbReference type="NCBIfam" id="TIGR00357">
    <property type="entry name" value="peptide-methionine (R)-S-oxide reductase MsrB"/>
    <property type="match status" value="1"/>
</dbReference>
<dbReference type="EMBL" id="QFRJ01000002">
    <property type="protein sequence ID" value="PWH86676.1"/>
    <property type="molecule type" value="Genomic_DNA"/>
</dbReference>
<evidence type="ECO:0000256" key="4">
    <source>
        <dbReference type="ARBA" id="ARBA00023002"/>
    </source>
</evidence>
<comment type="catalytic activity">
    <reaction evidence="5 6">
        <text>L-methionyl-[protein] + [thioredoxin]-disulfide + H2O = L-methionyl-(R)-S-oxide-[protein] + [thioredoxin]-dithiol</text>
        <dbReference type="Rhea" id="RHEA:24164"/>
        <dbReference type="Rhea" id="RHEA-COMP:10698"/>
        <dbReference type="Rhea" id="RHEA-COMP:10700"/>
        <dbReference type="Rhea" id="RHEA-COMP:12313"/>
        <dbReference type="Rhea" id="RHEA-COMP:12314"/>
        <dbReference type="ChEBI" id="CHEBI:15377"/>
        <dbReference type="ChEBI" id="CHEBI:16044"/>
        <dbReference type="ChEBI" id="CHEBI:29950"/>
        <dbReference type="ChEBI" id="CHEBI:45764"/>
        <dbReference type="ChEBI" id="CHEBI:50058"/>
        <dbReference type="EC" id="1.8.4.12"/>
    </reaction>
</comment>
<organism evidence="8 9">
    <name type="scientific">Brumimicrobium oceani</name>
    <dbReference type="NCBI Taxonomy" id="2100725"/>
    <lineage>
        <taxon>Bacteria</taxon>
        <taxon>Pseudomonadati</taxon>
        <taxon>Bacteroidota</taxon>
        <taxon>Flavobacteriia</taxon>
        <taxon>Flavobacteriales</taxon>
        <taxon>Crocinitomicaceae</taxon>
        <taxon>Brumimicrobium</taxon>
    </lineage>
</organism>
<dbReference type="PANTHER" id="PTHR10173:SF52">
    <property type="entry name" value="METHIONINE-R-SULFOXIDE REDUCTASE B1"/>
    <property type="match status" value="1"/>
</dbReference>
<reference evidence="8 9" key="2">
    <citation type="submission" date="2018-05" db="EMBL/GenBank/DDBJ databases">
        <authorList>
            <person name="Lanie J.A."/>
            <person name="Ng W.-L."/>
            <person name="Kazmierczak K.M."/>
            <person name="Andrzejewski T.M."/>
            <person name="Davidsen T.M."/>
            <person name="Wayne K.J."/>
            <person name="Tettelin H."/>
            <person name="Glass J.I."/>
            <person name="Rusch D."/>
            <person name="Podicherti R."/>
            <person name="Tsui H.-C.T."/>
            <person name="Winkler M.E."/>
        </authorList>
    </citation>
    <scope>NUCLEOTIDE SEQUENCE [LARGE SCALE GENOMIC DNA]</scope>
    <source>
        <strain evidence="8 9">C305</strain>
    </source>
</reference>
<evidence type="ECO:0000313" key="9">
    <source>
        <dbReference type="Proteomes" id="UP000245370"/>
    </source>
</evidence>
<dbReference type="SUPFAM" id="SSF51316">
    <property type="entry name" value="Mss4-like"/>
    <property type="match status" value="1"/>
</dbReference>
<keyword evidence="2 6" id="KW-0479">Metal-binding</keyword>
<evidence type="ECO:0000256" key="1">
    <source>
        <dbReference type="ARBA" id="ARBA00007174"/>
    </source>
</evidence>
<comment type="caution">
    <text evidence="8">The sequence shown here is derived from an EMBL/GenBank/DDBJ whole genome shotgun (WGS) entry which is preliminary data.</text>
</comment>
<dbReference type="GO" id="GO:0008270">
    <property type="term" value="F:zinc ion binding"/>
    <property type="evidence" value="ECO:0007669"/>
    <property type="project" value="UniProtKB-UniRule"/>
</dbReference>
<dbReference type="GO" id="GO:0005737">
    <property type="term" value="C:cytoplasm"/>
    <property type="evidence" value="ECO:0007669"/>
    <property type="project" value="TreeGrafter"/>
</dbReference>
<accession>A0A2U2XFV5</accession>
<evidence type="ECO:0000256" key="5">
    <source>
        <dbReference type="ARBA" id="ARBA00048488"/>
    </source>
</evidence>
<feature type="domain" description="MsrB" evidence="7">
    <location>
        <begin position="39"/>
        <end position="161"/>
    </location>
</feature>
<dbReference type="Pfam" id="PF01641">
    <property type="entry name" value="SelR"/>
    <property type="match status" value="1"/>
</dbReference>